<organism evidence="2 3">
    <name type="scientific">Ancylobacter novellus (strain ATCC 8093 / DSM 506 / JCM 20403 / CCM 1077 / IAM 12100 / NBRC 12443 / NCIMB 10456)</name>
    <name type="common">Starkeya novella</name>
    <dbReference type="NCBI Taxonomy" id="639283"/>
    <lineage>
        <taxon>Bacteria</taxon>
        <taxon>Pseudomonadati</taxon>
        <taxon>Pseudomonadota</taxon>
        <taxon>Alphaproteobacteria</taxon>
        <taxon>Hyphomicrobiales</taxon>
        <taxon>Xanthobacteraceae</taxon>
        <taxon>Ancylobacter</taxon>
    </lineage>
</organism>
<dbReference type="STRING" id="639283.Snov_2239"/>
<dbReference type="Proteomes" id="UP000006633">
    <property type="component" value="Chromosome"/>
</dbReference>
<sequence>MNHARCAAASGFWRPRSAALAVLLATLSGTPAPAQLGLGDLPAFDVDPTIDPRPFDPRLAIRDYVRSVLPSRWWANEPELYLGTYSVMIHVPDDWKGNPTSAVMNLCPPSQSVLWRNLERIELVPFYRKAPRARVTCRKG</sequence>
<protein>
    <submittedName>
        <fullName evidence="2">Uncharacterized protein</fullName>
    </submittedName>
</protein>
<evidence type="ECO:0000313" key="2">
    <source>
        <dbReference type="EMBL" id="ADH89535.1"/>
    </source>
</evidence>
<feature type="chain" id="PRO_5003092056" evidence="1">
    <location>
        <begin position="35"/>
        <end position="140"/>
    </location>
</feature>
<feature type="signal peptide" evidence="1">
    <location>
        <begin position="1"/>
        <end position="34"/>
    </location>
</feature>
<reference evidence="2 3" key="1">
    <citation type="journal article" date="2012" name="Stand. Genomic Sci.">
        <title>Complete genome sequence of the facultatively chemolithoautotrophic and methylotrophic alpha Proteobacterium Starkeya novella type strain (ATCC 8093(T)).</title>
        <authorList>
            <person name="Kappler U."/>
            <person name="Davenport K."/>
            <person name="Beatson S."/>
            <person name="Lucas S."/>
            <person name="Lapidus A."/>
            <person name="Copeland A."/>
            <person name="Berry K.W."/>
            <person name="Glavina Del Rio T."/>
            <person name="Hammon N."/>
            <person name="Dalin E."/>
            <person name="Tice H."/>
            <person name="Pitluck S."/>
            <person name="Richardson P."/>
            <person name="Bruce D."/>
            <person name="Goodwin L.A."/>
            <person name="Han C."/>
            <person name="Tapia R."/>
            <person name="Detter J.C."/>
            <person name="Chang Y.J."/>
            <person name="Jeffries C.D."/>
            <person name="Land M."/>
            <person name="Hauser L."/>
            <person name="Kyrpides N.C."/>
            <person name="Goker M."/>
            <person name="Ivanova N."/>
            <person name="Klenk H.P."/>
            <person name="Woyke T."/>
        </authorList>
    </citation>
    <scope>NUCLEOTIDE SEQUENCE [LARGE SCALE GENOMIC DNA]</scope>
    <source>
        <strain evidence="3">ATCC 8093 / DSM 506 / JCM 20403 / CCM 1077 / IAM 12100 / NBRC 12443 / NCIMB 10456</strain>
    </source>
</reference>
<name>D7A272_ANCN5</name>
<evidence type="ECO:0000313" key="3">
    <source>
        <dbReference type="Proteomes" id="UP000006633"/>
    </source>
</evidence>
<keyword evidence="3" id="KW-1185">Reference proteome</keyword>
<dbReference type="OrthoDB" id="7282117at2"/>
<dbReference type="eggNOG" id="ENOG5033J2F">
    <property type="taxonomic scope" value="Bacteria"/>
</dbReference>
<proteinExistence type="predicted"/>
<dbReference type="KEGG" id="sno:Snov_2239"/>
<keyword evidence="1" id="KW-0732">Signal</keyword>
<dbReference type="HOGENOM" id="CLU_137196_0_0_5"/>
<dbReference type="EMBL" id="CP002026">
    <property type="protein sequence ID" value="ADH89535.1"/>
    <property type="molecule type" value="Genomic_DNA"/>
</dbReference>
<dbReference type="RefSeq" id="WP_013167039.1">
    <property type="nucleotide sequence ID" value="NC_014217.1"/>
</dbReference>
<dbReference type="AlphaFoldDB" id="D7A272"/>
<evidence type="ECO:0000256" key="1">
    <source>
        <dbReference type="SAM" id="SignalP"/>
    </source>
</evidence>
<gene>
    <name evidence="2" type="ordered locus">Snov_2239</name>
</gene>
<accession>D7A272</accession>